<dbReference type="SUPFAM" id="SSF75005">
    <property type="entry name" value="Arabinanase/levansucrase/invertase"/>
    <property type="match status" value="1"/>
</dbReference>
<name>A0A3D8Q5D7_9HELO</name>
<gene>
    <name evidence="8" type="ORF">BP5796_12947</name>
</gene>
<evidence type="ECO:0000313" key="8">
    <source>
        <dbReference type="EMBL" id="RDW56880.1"/>
    </source>
</evidence>
<accession>A0A3D8Q5D7</accession>
<organism evidence="8 9">
    <name type="scientific">Coleophoma crateriformis</name>
    <dbReference type="NCBI Taxonomy" id="565419"/>
    <lineage>
        <taxon>Eukaryota</taxon>
        <taxon>Fungi</taxon>
        <taxon>Dikarya</taxon>
        <taxon>Ascomycota</taxon>
        <taxon>Pezizomycotina</taxon>
        <taxon>Leotiomycetes</taxon>
        <taxon>Helotiales</taxon>
        <taxon>Dermateaceae</taxon>
        <taxon>Coleophoma</taxon>
    </lineage>
</organism>
<protein>
    <recommendedName>
        <fullName evidence="7">Beta-xylosidase C-terminal Concanavalin A-like domain-containing protein</fullName>
    </recommendedName>
</protein>
<dbReference type="AlphaFoldDB" id="A0A3D8Q5D7"/>
<feature type="domain" description="Beta-xylosidase C-terminal Concanavalin A-like" evidence="7">
    <location>
        <begin position="394"/>
        <end position="571"/>
    </location>
</feature>
<dbReference type="GO" id="GO:0004553">
    <property type="term" value="F:hydrolase activity, hydrolyzing O-glycosyl compounds"/>
    <property type="evidence" value="ECO:0007669"/>
    <property type="project" value="InterPro"/>
</dbReference>
<evidence type="ECO:0000256" key="5">
    <source>
        <dbReference type="RuleBase" id="RU361187"/>
    </source>
</evidence>
<evidence type="ECO:0000256" key="3">
    <source>
        <dbReference type="ARBA" id="ARBA00023295"/>
    </source>
</evidence>
<proteinExistence type="inferred from homology"/>
<reference evidence="8 9" key="1">
    <citation type="journal article" date="2018" name="IMA Fungus">
        <title>IMA Genome-F 9: Draft genome sequence of Annulohypoxylon stygium, Aspergillus mulundensis, Berkeleyomyces basicola (syn. Thielaviopsis basicola), Ceratocystis smalleyi, two Cercospora beticola strains, Coleophoma cylindrospora, Fusarium fracticaudum, Phialophora cf. hyalina, and Morchella septimelata.</title>
        <authorList>
            <person name="Wingfield B.D."/>
            <person name="Bills G.F."/>
            <person name="Dong Y."/>
            <person name="Huang W."/>
            <person name="Nel W.J."/>
            <person name="Swalarsk-Parry B.S."/>
            <person name="Vaghefi N."/>
            <person name="Wilken P.M."/>
            <person name="An Z."/>
            <person name="de Beer Z.W."/>
            <person name="De Vos L."/>
            <person name="Chen L."/>
            <person name="Duong T.A."/>
            <person name="Gao Y."/>
            <person name="Hammerbacher A."/>
            <person name="Kikkert J.R."/>
            <person name="Li Y."/>
            <person name="Li H."/>
            <person name="Li K."/>
            <person name="Li Q."/>
            <person name="Liu X."/>
            <person name="Ma X."/>
            <person name="Naidoo K."/>
            <person name="Pethybridge S.J."/>
            <person name="Sun J."/>
            <person name="Steenkamp E.T."/>
            <person name="van der Nest M.A."/>
            <person name="van Wyk S."/>
            <person name="Wingfield M.J."/>
            <person name="Xiong C."/>
            <person name="Yue Q."/>
            <person name="Zhang X."/>
        </authorList>
    </citation>
    <scope>NUCLEOTIDE SEQUENCE [LARGE SCALE GENOMIC DNA]</scope>
    <source>
        <strain evidence="8 9">BP5796</strain>
    </source>
</reference>
<dbReference type="InterPro" id="IPR041542">
    <property type="entry name" value="GH43_C2"/>
</dbReference>
<evidence type="ECO:0000256" key="2">
    <source>
        <dbReference type="ARBA" id="ARBA00022801"/>
    </source>
</evidence>
<dbReference type="Gene3D" id="2.60.120.200">
    <property type="match status" value="1"/>
</dbReference>
<evidence type="ECO:0000259" key="7">
    <source>
        <dbReference type="Pfam" id="PF17851"/>
    </source>
</evidence>
<dbReference type="Pfam" id="PF04616">
    <property type="entry name" value="Glyco_hydro_43"/>
    <property type="match status" value="1"/>
</dbReference>
<dbReference type="InterPro" id="IPR023296">
    <property type="entry name" value="Glyco_hydro_beta-prop_sf"/>
</dbReference>
<dbReference type="InterPro" id="IPR013320">
    <property type="entry name" value="ConA-like_dom_sf"/>
</dbReference>
<dbReference type="InterPro" id="IPR051795">
    <property type="entry name" value="Glycosyl_Hydrlase_43"/>
</dbReference>
<dbReference type="Gene3D" id="2.115.10.20">
    <property type="entry name" value="Glycosyl hydrolase domain, family 43"/>
    <property type="match status" value="1"/>
</dbReference>
<feature type="region of interest" description="Disordered" evidence="6">
    <location>
        <begin position="1"/>
        <end position="23"/>
    </location>
</feature>
<evidence type="ECO:0000313" key="9">
    <source>
        <dbReference type="Proteomes" id="UP000256328"/>
    </source>
</evidence>
<sequence>MDPLTDDPKASASRWQKDSKSNNISSSCSLLLHGGLTQLVLSLSIDPIHRTIFLPDQLNITTREADTMAGSKMRAVNPIVPGFAPDPSICQIGDTFYLVNSSFHLFPRLPLYSSKDLVSFTHFGNAINRTTQLALKGSTTLLNTGDNGEPMLATGGLFAPTIRHYKGVTYIFCTNAIRDPPNSRKENFFVRTDDILSGNWSDPIYFAYSSIDPSVFIDDDGKAYVQGCTNDSQILCFEIDLNTGETLSEHVTIWPGWNKLYTEGAHIYKKDGWYYLLAAEGGTFEQHMVSMARAKTIFGPYESYENNPIYTAYQTNNYVQHTGHADLFQDASGEWKVVMLGVRKRDGRFIMGRETFLADAEWPEGGWPAVKPTGLEDGAIFETSTRSQLNTVPGVDWVYLRDPYTDKYHIDGANVRVTATTVPLTSPTESPTFIGKRQRSLDGSCTVNVSVPASTDGTPLKAGLALHKDEHRFITLEVDFASKQVSFNFLNKAKDITRSTTCDVPLKEKDVLSLKCSYTETSYEFSYKTNPDGTWETVGKVDTLDMCGYDYIGPIFGIFAIGEGGEVAFEDFAVDKIE</sequence>
<evidence type="ECO:0000256" key="6">
    <source>
        <dbReference type="SAM" id="MobiDB-lite"/>
    </source>
</evidence>
<dbReference type="PANTHER" id="PTHR42812:SF12">
    <property type="entry name" value="BETA-XYLOSIDASE-RELATED"/>
    <property type="match status" value="1"/>
</dbReference>
<keyword evidence="3 5" id="KW-0326">Glycosidase</keyword>
<dbReference type="PANTHER" id="PTHR42812">
    <property type="entry name" value="BETA-XYLOSIDASE"/>
    <property type="match status" value="1"/>
</dbReference>
<comment type="caution">
    <text evidence="8">The sequence shown here is derived from an EMBL/GenBank/DDBJ whole genome shotgun (WGS) entry which is preliminary data.</text>
</comment>
<dbReference type="InterPro" id="IPR006710">
    <property type="entry name" value="Glyco_hydro_43"/>
</dbReference>
<dbReference type="OrthoDB" id="2139957at2759"/>
<evidence type="ECO:0000256" key="4">
    <source>
        <dbReference type="PIRSR" id="PIRSR606710-2"/>
    </source>
</evidence>
<dbReference type="Proteomes" id="UP000256328">
    <property type="component" value="Unassembled WGS sequence"/>
</dbReference>
<dbReference type="EMBL" id="PDLN01000024">
    <property type="protein sequence ID" value="RDW56880.1"/>
    <property type="molecule type" value="Genomic_DNA"/>
</dbReference>
<dbReference type="CDD" id="cd18617">
    <property type="entry name" value="GH43_XynB-like"/>
    <property type="match status" value="1"/>
</dbReference>
<dbReference type="SUPFAM" id="SSF49899">
    <property type="entry name" value="Concanavalin A-like lectins/glucanases"/>
    <property type="match status" value="1"/>
</dbReference>
<keyword evidence="9" id="KW-1185">Reference proteome</keyword>
<keyword evidence="2 5" id="KW-0378">Hydrolase</keyword>
<dbReference type="Pfam" id="PF17851">
    <property type="entry name" value="GH43_C2"/>
    <property type="match status" value="1"/>
</dbReference>
<evidence type="ECO:0000256" key="1">
    <source>
        <dbReference type="ARBA" id="ARBA00009865"/>
    </source>
</evidence>
<dbReference type="GO" id="GO:0005975">
    <property type="term" value="P:carbohydrate metabolic process"/>
    <property type="evidence" value="ECO:0007669"/>
    <property type="project" value="InterPro"/>
</dbReference>
<comment type="similarity">
    <text evidence="1 5">Belongs to the glycosyl hydrolase 43 family.</text>
</comment>
<feature type="site" description="Important for catalytic activity, responsible for pKa modulation of the active site Glu and correct orientation of both the proton donor and substrate" evidence="4">
    <location>
        <position position="212"/>
    </location>
</feature>